<dbReference type="RefSeq" id="WP_301215572.1">
    <property type="nucleotide sequence ID" value="NZ_JAROCB010000001.1"/>
</dbReference>
<gene>
    <name evidence="1" type="ORF">P5G59_02295</name>
</gene>
<evidence type="ECO:0000313" key="1">
    <source>
        <dbReference type="EMBL" id="MDN4595959.1"/>
    </source>
</evidence>
<dbReference type="PROSITE" id="PS51257">
    <property type="entry name" value="PROKAR_LIPOPROTEIN"/>
    <property type="match status" value="1"/>
</dbReference>
<accession>A0ABT8IT31</accession>
<name>A0ABT8IT31_9MICO</name>
<reference evidence="1" key="1">
    <citation type="submission" date="2023-03" db="EMBL/GenBank/DDBJ databases">
        <title>MT1 and MT2 Draft Genomes of Novel Species.</title>
        <authorList>
            <person name="Venkateswaran K."/>
        </authorList>
    </citation>
    <scope>NUCLEOTIDE SEQUENCE</scope>
    <source>
        <strain evidence="1">F6_8S_P_1A</strain>
    </source>
</reference>
<proteinExistence type="predicted"/>
<dbReference type="EMBL" id="JAROCB010000001">
    <property type="protein sequence ID" value="MDN4595959.1"/>
    <property type="molecule type" value="Genomic_DNA"/>
</dbReference>
<protein>
    <recommendedName>
        <fullName evidence="3">Lipoprotein</fullName>
    </recommendedName>
</protein>
<dbReference type="Proteomes" id="UP001174210">
    <property type="component" value="Unassembled WGS sequence"/>
</dbReference>
<keyword evidence="2" id="KW-1185">Reference proteome</keyword>
<sequence length="166" mass="17487">MRAGAEAKRLVRRALAATVGVVLATLLAGCAPLFVACSMPDNRPPHITIAASPWLQLHPGGTVHACYADSCDDEDGTRPSFEVLAPRTLDLRKEHDLDVTLDDQTSTTRDTAQVALQLVPGQKGAACPMPDQWSRQVLIAADGRLQMGGADDGSLLVPTPAETPGP</sequence>
<evidence type="ECO:0008006" key="3">
    <source>
        <dbReference type="Google" id="ProtNLM"/>
    </source>
</evidence>
<comment type="caution">
    <text evidence="1">The sequence shown here is derived from an EMBL/GenBank/DDBJ whole genome shotgun (WGS) entry which is preliminary data.</text>
</comment>
<organism evidence="1 2">
    <name type="scientific">Leifsonia virtsii</name>
    <dbReference type="NCBI Taxonomy" id="3035915"/>
    <lineage>
        <taxon>Bacteria</taxon>
        <taxon>Bacillati</taxon>
        <taxon>Actinomycetota</taxon>
        <taxon>Actinomycetes</taxon>
        <taxon>Micrococcales</taxon>
        <taxon>Microbacteriaceae</taxon>
        <taxon>Leifsonia</taxon>
    </lineage>
</organism>
<evidence type="ECO:0000313" key="2">
    <source>
        <dbReference type="Proteomes" id="UP001174210"/>
    </source>
</evidence>